<feature type="compositionally biased region" description="Pro residues" evidence="1">
    <location>
        <begin position="101"/>
        <end position="125"/>
    </location>
</feature>
<organism evidence="3 4">
    <name type="scientific">Favolaschia claudopus</name>
    <dbReference type="NCBI Taxonomy" id="2862362"/>
    <lineage>
        <taxon>Eukaryota</taxon>
        <taxon>Fungi</taxon>
        <taxon>Dikarya</taxon>
        <taxon>Basidiomycota</taxon>
        <taxon>Agaricomycotina</taxon>
        <taxon>Agaricomycetes</taxon>
        <taxon>Agaricomycetidae</taxon>
        <taxon>Agaricales</taxon>
        <taxon>Marasmiineae</taxon>
        <taxon>Mycenaceae</taxon>
        <taxon>Favolaschia</taxon>
    </lineage>
</organism>
<feature type="compositionally biased region" description="Low complexity" evidence="1">
    <location>
        <begin position="126"/>
        <end position="155"/>
    </location>
</feature>
<keyword evidence="2" id="KW-0812">Transmembrane</keyword>
<dbReference type="AlphaFoldDB" id="A0AAW0BFK9"/>
<sequence length="421" mass="43707">MTTSYGRRGIRSTSAHARADPRESVIMICAAMILSHITSAPSISSPSIHNPTVSAVVADMRQGSGRLLAFVLKLYLVLFVVSSAFAGDPGGGSQVGNGVAAPPPSQPNGPAPGGPSSPDDPPPGDLPGQKPPSSASSPSLSTISLSTTGSSDSRLPPSSVLAKSSSTPQLDPSSTAESSSQTPEASTSTKFRSSSSADNGTSPSSTSSTPTDSTPLDPSDTFTPLDSPSSSFLPAQTNATTALLSGHTNNHVAIIAGVIAPVCVIIFAFIAFLVYKRRQRARDRREWELTHESIADAVRQVVSPVPVTAGTSMTPGGSGGWSNYHVSGKSSGDTVTDPFRDEPLAHTSAEYPAQVPIFRAVHSPTLRAAHSPTLSQQMVYTPFPTQPDPEPQSRRASSASIQFDDDGVAHYADDGMRHVPR</sequence>
<feature type="region of interest" description="Disordered" evidence="1">
    <location>
        <begin position="372"/>
        <end position="421"/>
    </location>
</feature>
<evidence type="ECO:0000313" key="4">
    <source>
        <dbReference type="Proteomes" id="UP001362999"/>
    </source>
</evidence>
<name>A0AAW0BFK9_9AGAR</name>
<evidence type="ECO:0000313" key="3">
    <source>
        <dbReference type="EMBL" id="KAK7024902.1"/>
    </source>
</evidence>
<keyword evidence="2" id="KW-0472">Membrane</keyword>
<feature type="region of interest" description="Disordered" evidence="1">
    <location>
        <begin position="94"/>
        <end position="233"/>
    </location>
</feature>
<keyword evidence="2" id="KW-1133">Transmembrane helix</keyword>
<evidence type="ECO:0000256" key="1">
    <source>
        <dbReference type="SAM" id="MobiDB-lite"/>
    </source>
</evidence>
<reference evidence="3 4" key="1">
    <citation type="journal article" date="2024" name="J Genomics">
        <title>Draft genome sequencing and assembly of Favolaschia claudopus CIRM-BRFM 2984 isolated from oak limbs.</title>
        <authorList>
            <person name="Navarro D."/>
            <person name="Drula E."/>
            <person name="Chaduli D."/>
            <person name="Cazenave R."/>
            <person name="Ahrendt S."/>
            <person name="Wang J."/>
            <person name="Lipzen A."/>
            <person name="Daum C."/>
            <person name="Barry K."/>
            <person name="Grigoriev I.V."/>
            <person name="Favel A."/>
            <person name="Rosso M.N."/>
            <person name="Martin F."/>
        </authorList>
    </citation>
    <scope>NUCLEOTIDE SEQUENCE [LARGE SCALE GENOMIC DNA]</scope>
    <source>
        <strain evidence="3 4">CIRM-BRFM 2984</strain>
    </source>
</reference>
<feature type="compositionally biased region" description="Polar residues" evidence="1">
    <location>
        <begin position="161"/>
        <end position="185"/>
    </location>
</feature>
<evidence type="ECO:0000256" key="2">
    <source>
        <dbReference type="SAM" id="Phobius"/>
    </source>
</evidence>
<feature type="compositionally biased region" description="Basic and acidic residues" evidence="1">
    <location>
        <begin position="407"/>
        <end position="421"/>
    </location>
</feature>
<keyword evidence="4" id="KW-1185">Reference proteome</keyword>
<feature type="compositionally biased region" description="Low complexity" evidence="1">
    <location>
        <begin position="186"/>
        <end position="226"/>
    </location>
</feature>
<feature type="transmembrane region" description="Helical" evidence="2">
    <location>
        <begin position="252"/>
        <end position="275"/>
    </location>
</feature>
<accession>A0AAW0BFK9</accession>
<comment type="caution">
    <text evidence="3">The sequence shown here is derived from an EMBL/GenBank/DDBJ whole genome shotgun (WGS) entry which is preliminary data.</text>
</comment>
<feature type="transmembrane region" description="Helical" evidence="2">
    <location>
        <begin position="67"/>
        <end position="86"/>
    </location>
</feature>
<dbReference type="EMBL" id="JAWWNJ010000034">
    <property type="protein sequence ID" value="KAK7024902.1"/>
    <property type="molecule type" value="Genomic_DNA"/>
</dbReference>
<proteinExistence type="predicted"/>
<gene>
    <name evidence="3" type="ORF">R3P38DRAFT_3532901</name>
</gene>
<evidence type="ECO:0008006" key="5">
    <source>
        <dbReference type="Google" id="ProtNLM"/>
    </source>
</evidence>
<protein>
    <recommendedName>
        <fullName evidence="5">Transmembrane protein</fullName>
    </recommendedName>
</protein>
<dbReference type="Proteomes" id="UP001362999">
    <property type="component" value="Unassembled WGS sequence"/>
</dbReference>